<name>A0A2I0QYQ4_9FLAO</name>
<organism evidence="1 2">
    <name type="scientific">Brumimicrobium salinarum</name>
    <dbReference type="NCBI Taxonomy" id="2058658"/>
    <lineage>
        <taxon>Bacteria</taxon>
        <taxon>Pseudomonadati</taxon>
        <taxon>Bacteroidota</taxon>
        <taxon>Flavobacteriia</taxon>
        <taxon>Flavobacteriales</taxon>
        <taxon>Crocinitomicaceae</taxon>
        <taxon>Brumimicrobium</taxon>
    </lineage>
</organism>
<proteinExistence type="predicted"/>
<protein>
    <submittedName>
        <fullName evidence="1">Uncharacterized protein</fullName>
    </submittedName>
</protein>
<accession>A0A2I0QYQ4</accession>
<dbReference type="AlphaFoldDB" id="A0A2I0QYQ4"/>
<sequence>MKIAIPIILIIFLTNSSCKNESVEEEGKMKSISTLIKDSLDQGIKDLSRATSRLDSILRVDTISTYNSKMKAKKLNTFEELRADSTIDLEIIIEEYEE</sequence>
<dbReference type="RefSeq" id="WP_101335832.1">
    <property type="nucleotide sequence ID" value="NZ_PJNI01000040.1"/>
</dbReference>
<evidence type="ECO:0000313" key="1">
    <source>
        <dbReference type="EMBL" id="PKR79464.1"/>
    </source>
</evidence>
<keyword evidence="2" id="KW-1185">Reference proteome</keyword>
<evidence type="ECO:0000313" key="2">
    <source>
        <dbReference type="Proteomes" id="UP000236654"/>
    </source>
</evidence>
<reference evidence="1 2" key="1">
    <citation type="submission" date="2017-12" db="EMBL/GenBank/DDBJ databases">
        <title>The draft genome sequence of Brumimicrobium saltpan LHR20.</title>
        <authorList>
            <person name="Do Z.-J."/>
            <person name="Luo H.-R."/>
        </authorList>
    </citation>
    <scope>NUCLEOTIDE SEQUENCE [LARGE SCALE GENOMIC DNA]</scope>
    <source>
        <strain evidence="1 2">LHR20</strain>
    </source>
</reference>
<dbReference type="EMBL" id="PJNI01000040">
    <property type="protein sequence ID" value="PKR79464.1"/>
    <property type="molecule type" value="Genomic_DNA"/>
</dbReference>
<gene>
    <name evidence="1" type="ORF">CW751_14980</name>
</gene>
<dbReference type="Proteomes" id="UP000236654">
    <property type="component" value="Unassembled WGS sequence"/>
</dbReference>
<comment type="caution">
    <text evidence="1">The sequence shown here is derived from an EMBL/GenBank/DDBJ whole genome shotgun (WGS) entry which is preliminary data.</text>
</comment>